<comment type="caution">
    <text evidence="2">The sequence shown here is derived from an EMBL/GenBank/DDBJ whole genome shotgun (WGS) entry which is preliminary data.</text>
</comment>
<evidence type="ECO:0000256" key="1">
    <source>
        <dbReference type="SAM" id="MobiDB-lite"/>
    </source>
</evidence>
<proteinExistence type="predicted"/>
<feature type="region of interest" description="Disordered" evidence="1">
    <location>
        <begin position="22"/>
        <end position="46"/>
    </location>
</feature>
<dbReference type="EMBL" id="VIEB01000656">
    <property type="protein sequence ID" value="TQD83990.1"/>
    <property type="molecule type" value="Genomic_DNA"/>
</dbReference>
<organism evidence="2 3">
    <name type="scientific">Malus baccata</name>
    <name type="common">Siberian crab apple</name>
    <name type="synonym">Pyrus baccata</name>
    <dbReference type="NCBI Taxonomy" id="106549"/>
    <lineage>
        <taxon>Eukaryota</taxon>
        <taxon>Viridiplantae</taxon>
        <taxon>Streptophyta</taxon>
        <taxon>Embryophyta</taxon>
        <taxon>Tracheophyta</taxon>
        <taxon>Spermatophyta</taxon>
        <taxon>Magnoliopsida</taxon>
        <taxon>eudicotyledons</taxon>
        <taxon>Gunneridae</taxon>
        <taxon>Pentapetalae</taxon>
        <taxon>rosids</taxon>
        <taxon>fabids</taxon>
        <taxon>Rosales</taxon>
        <taxon>Rosaceae</taxon>
        <taxon>Amygdaloideae</taxon>
        <taxon>Maleae</taxon>
        <taxon>Malus</taxon>
    </lineage>
</organism>
<evidence type="ECO:0000313" key="2">
    <source>
        <dbReference type="EMBL" id="TQD83990.1"/>
    </source>
</evidence>
<protein>
    <submittedName>
        <fullName evidence="2">Uncharacterized protein</fullName>
    </submittedName>
</protein>
<accession>A0A540LC27</accession>
<sequence>MERKGKFAAECGKKMCFKLQILKKNHEKTEKKRKPNRKKSKPNRKKIGLNQNFGLVSILAKNRTVSNRTQPYYTVKDLEEFPSNQKANHSATRVDIRSQS</sequence>
<reference evidence="2 3" key="1">
    <citation type="journal article" date="2019" name="G3 (Bethesda)">
        <title>Sequencing of a Wild Apple (Malus baccata) Genome Unravels the Differences Between Cultivated and Wild Apple Species Regarding Disease Resistance and Cold Tolerance.</title>
        <authorList>
            <person name="Chen X."/>
        </authorList>
    </citation>
    <scope>NUCLEOTIDE SEQUENCE [LARGE SCALE GENOMIC DNA]</scope>
    <source>
        <strain evidence="3">cv. Shandingzi</strain>
        <tissue evidence="2">Leaves</tissue>
    </source>
</reference>
<gene>
    <name evidence="2" type="ORF">C1H46_030440</name>
</gene>
<dbReference type="AlphaFoldDB" id="A0A540LC27"/>
<keyword evidence="3" id="KW-1185">Reference proteome</keyword>
<dbReference type="Proteomes" id="UP000315295">
    <property type="component" value="Unassembled WGS sequence"/>
</dbReference>
<name>A0A540LC27_MALBA</name>
<evidence type="ECO:0000313" key="3">
    <source>
        <dbReference type="Proteomes" id="UP000315295"/>
    </source>
</evidence>